<reference evidence="1 2" key="1">
    <citation type="submission" date="2015-12" db="EMBL/GenBank/DDBJ databases">
        <authorList>
            <person name="Shamseldin A."/>
            <person name="Moawad H."/>
            <person name="Abd El-Rahim W.M."/>
            <person name="Sadowsky M.J."/>
        </authorList>
    </citation>
    <scope>NUCLEOTIDE SEQUENCE [LARGE SCALE GENOMIC DNA]</scope>
    <source>
        <strain evidence="1 2">LMG9050</strain>
    </source>
</reference>
<evidence type="ECO:0000313" key="2">
    <source>
        <dbReference type="Proteomes" id="UP000190559"/>
    </source>
</evidence>
<accession>A0A1T1PAU7</accession>
<organism evidence="1 2">
    <name type="scientific">Xanthomonas axonopodis pv. melhusii</name>
    <dbReference type="NCBI Taxonomy" id="487834"/>
    <lineage>
        <taxon>Bacteria</taxon>
        <taxon>Pseudomonadati</taxon>
        <taxon>Pseudomonadota</taxon>
        <taxon>Gammaproteobacteria</taxon>
        <taxon>Lysobacterales</taxon>
        <taxon>Lysobacteraceae</taxon>
        <taxon>Xanthomonas</taxon>
    </lineage>
</organism>
<gene>
    <name evidence="1" type="ORF">Xmlh_05810</name>
</gene>
<dbReference type="Proteomes" id="UP000190559">
    <property type="component" value="Unassembled WGS sequence"/>
</dbReference>
<name>A0A1T1PAU7_9XANT</name>
<evidence type="ECO:0000313" key="1">
    <source>
        <dbReference type="EMBL" id="OOW72765.1"/>
    </source>
</evidence>
<dbReference type="AlphaFoldDB" id="A0A1T1PAU7"/>
<dbReference type="EMBL" id="LOJW01000002">
    <property type="protein sequence ID" value="OOW72765.1"/>
    <property type="molecule type" value="Genomic_DNA"/>
</dbReference>
<sequence length="62" mass="7203">MWLQAMGQFILRSHKIHAIPSIWPSTKSIPYILNTYVQNSLKLIISPYYVPIDIRAVSQMKT</sequence>
<comment type="caution">
    <text evidence="1">The sequence shown here is derived from an EMBL/GenBank/DDBJ whole genome shotgun (WGS) entry which is preliminary data.</text>
</comment>
<proteinExistence type="predicted"/>
<protein>
    <submittedName>
        <fullName evidence="1">Uncharacterized protein</fullName>
    </submittedName>
</protein>